<comment type="caution">
    <text evidence="1">The sequence shown here is derived from an EMBL/GenBank/DDBJ whole genome shotgun (WGS) entry which is preliminary data.</text>
</comment>
<sequence length="126" mass="13771">MLEAGTYSSEDGKHVLVITDPDFAGATFTGTFTAKDTPVGEFIYQGESFSGSWLYTAGRATINLGVACTYRNNAGGYNYVIRDYWVGTSTDTPQQITLSGSRSYTTITGGQQRFSFEDVVFTRQPD</sequence>
<evidence type="ECO:0000313" key="2">
    <source>
        <dbReference type="Proteomes" id="UP001138460"/>
    </source>
</evidence>
<organism evidence="1 2">
    <name type="scientific">Pectobacterium zantedeschiae</name>
    <dbReference type="NCBI Taxonomy" id="2034769"/>
    <lineage>
        <taxon>Bacteria</taxon>
        <taxon>Pseudomonadati</taxon>
        <taxon>Pseudomonadota</taxon>
        <taxon>Gammaproteobacteria</taxon>
        <taxon>Enterobacterales</taxon>
        <taxon>Pectobacteriaceae</taxon>
        <taxon>Pectobacterium</taxon>
    </lineage>
</organism>
<evidence type="ECO:0000313" key="1">
    <source>
        <dbReference type="EMBL" id="RYC41748.1"/>
    </source>
</evidence>
<accession>A0A9X8P4B4</accession>
<dbReference type="OrthoDB" id="6423703at2"/>
<dbReference type="RefSeq" id="WP_129706544.1">
    <property type="nucleotide sequence ID" value="NZ_CP139172.1"/>
</dbReference>
<gene>
    <name evidence="1" type="ORF">CLR69_16675</name>
</gene>
<protein>
    <submittedName>
        <fullName evidence="1">Uncharacterized protein</fullName>
    </submittedName>
</protein>
<name>A0A9X8P4B4_9GAMM</name>
<dbReference type="EMBL" id="NWTM01000002">
    <property type="protein sequence ID" value="RYC41748.1"/>
    <property type="molecule type" value="Genomic_DNA"/>
</dbReference>
<reference evidence="1 2" key="1">
    <citation type="journal article" date="2018" name="Syst. Appl. Microbiol.">
        <title>Pectobacterium zantedeschiae sp. nov. a new species of a soft rot pathogen isolated from Calla lily (Zantedeschia spp.).</title>
        <authorList>
            <person name="Waleron M."/>
            <person name="Misztak A."/>
            <person name="Waleron M."/>
            <person name="Franczuk M."/>
            <person name="Jonca J."/>
            <person name="Wielgomas B."/>
            <person name="Mikicinski A."/>
            <person name="Popovic T."/>
            <person name="Waleron K."/>
        </authorList>
    </citation>
    <scope>NUCLEOTIDE SEQUENCE [LARGE SCALE GENOMIC DNA]</scope>
    <source>
        <strain evidence="1 2">9M</strain>
    </source>
</reference>
<keyword evidence="2" id="KW-1185">Reference proteome</keyword>
<dbReference type="AlphaFoldDB" id="A0A9X8P4B4"/>
<proteinExistence type="predicted"/>
<dbReference type="Proteomes" id="UP001138460">
    <property type="component" value="Unassembled WGS sequence"/>
</dbReference>